<comment type="caution">
    <text evidence="2">The sequence shown here is derived from an EMBL/GenBank/DDBJ whole genome shotgun (WGS) entry which is preliminary data.</text>
</comment>
<dbReference type="Gene3D" id="3.20.20.140">
    <property type="entry name" value="Metal-dependent hydrolases"/>
    <property type="match status" value="2"/>
</dbReference>
<dbReference type="SUPFAM" id="SSF51556">
    <property type="entry name" value="Metallo-dependent hydrolases"/>
    <property type="match status" value="1"/>
</dbReference>
<dbReference type="InterPro" id="IPR050138">
    <property type="entry name" value="DHOase/Allantoinase_Hydrolase"/>
</dbReference>
<proteinExistence type="predicted"/>
<gene>
    <name evidence="2" type="ORF">BSTOLATCC_MIC26327</name>
</gene>
<dbReference type="Pfam" id="PF01979">
    <property type="entry name" value="Amidohydro_1"/>
    <property type="match status" value="1"/>
</dbReference>
<dbReference type="InterPro" id="IPR032466">
    <property type="entry name" value="Metal_Hydrolase"/>
</dbReference>
<reference evidence="2" key="1">
    <citation type="submission" date="2021-09" db="EMBL/GenBank/DDBJ databases">
        <authorList>
            <consortium name="AG Swart"/>
            <person name="Singh M."/>
            <person name="Singh A."/>
            <person name="Seah K."/>
            <person name="Emmerich C."/>
        </authorList>
    </citation>
    <scope>NUCLEOTIDE SEQUENCE</scope>
    <source>
        <strain evidence="2">ATCC30299</strain>
    </source>
</reference>
<evidence type="ECO:0000313" key="3">
    <source>
        <dbReference type="Proteomes" id="UP001162131"/>
    </source>
</evidence>
<protein>
    <recommendedName>
        <fullName evidence="1">Amidohydrolase-related domain-containing protein</fullName>
    </recommendedName>
</protein>
<dbReference type="SUPFAM" id="SSF51338">
    <property type="entry name" value="Composite domain of metallo-dependent hydrolases"/>
    <property type="match status" value="1"/>
</dbReference>
<dbReference type="GO" id="GO:0004038">
    <property type="term" value="F:allantoinase activity"/>
    <property type="evidence" value="ECO:0007669"/>
    <property type="project" value="TreeGrafter"/>
</dbReference>
<sequence length="667" mass="75572">MGKKAIISKHIVLCSFTQNYSHHPVYGIILIDGDTIHDVVFLDDNIPVSAVLEKYSEWNPQDCSNLYVSPGLIDLNVRREFENYTYLTKAAVAGGVTLIAEEDGYYTDNPPNGELFCDLGKIALVDRTNVHSMEIEASKGCLAFKGYFYPPSSSVQALPHNLTAVFSNLEKVGLPMLIDPTLPDPRMLYMASPMRMESLETRNDKKTSENLNLNVFAGAFSNAIESEGEDEDEDFSEDSPNDRSKWMSFHEEQDKPNGSFAKDRSHSGEIFDFEMNFQKNASHLVCPEITEEEEEQSPAKKKKHRKMHKSKSVYTIFDDLDRRIRECQQNIECLSLAEQCTYSDSGLTQFSRRKSLSLGQTECGYQSDSDSSDAGNVISTPTPTGLYERRMINKRPIPIKIEKAAQANNKERSYVYHLANYPDYWEISGVEKLIHSLRRNVSIHVVNISSAAAINKIRQARDHFPCLTCEIPASQLYFNSNSVGDGKTIFKNTPPIRNTGNCNLLWDLLKMKAIDCITSQHAFIEPSLKSIDTGNFQKALNGICTMGFTLQAIWTMLNVPVSSHMQLEHYIVRMSKWLSLHPSKILGLQDKRGSIEKGKYADLVIWAPYERVYVSDIYSERKEMSPFLSQNLQGRIHSVYIRGKQVFDGASFKARGKKVFRINTNRN</sequence>
<dbReference type="PANTHER" id="PTHR43668">
    <property type="entry name" value="ALLANTOINASE"/>
    <property type="match status" value="1"/>
</dbReference>
<evidence type="ECO:0000313" key="2">
    <source>
        <dbReference type="EMBL" id="CAG9320411.1"/>
    </source>
</evidence>
<dbReference type="InterPro" id="IPR006680">
    <property type="entry name" value="Amidohydro-rel"/>
</dbReference>
<dbReference type="EMBL" id="CAJZBQ010000025">
    <property type="protein sequence ID" value="CAG9320411.1"/>
    <property type="molecule type" value="Genomic_DNA"/>
</dbReference>
<organism evidence="2 3">
    <name type="scientific">Blepharisma stoltei</name>
    <dbReference type="NCBI Taxonomy" id="1481888"/>
    <lineage>
        <taxon>Eukaryota</taxon>
        <taxon>Sar</taxon>
        <taxon>Alveolata</taxon>
        <taxon>Ciliophora</taxon>
        <taxon>Postciliodesmatophora</taxon>
        <taxon>Heterotrichea</taxon>
        <taxon>Heterotrichida</taxon>
        <taxon>Blepharismidae</taxon>
        <taxon>Blepharisma</taxon>
    </lineage>
</organism>
<dbReference type="PANTHER" id="PTHR43668:SF2">
    <property type="entry name" value="ALLANTOINASE"/>
    <property type="match status" value="1"/>
</dbReference>
<feature type="domain" description="Amidohydrolase-related" evidence="1">
    <location>
        <begin position="576"/>
        <end position="646"/>
    </location>
</feature>
<dbReference type="AlphaFoldDB" id="A0AAU9J579"/>
<accession>A0AAU9J579</accession>
<dbReference type="GO" id="GO:0006145">
    <property type="term" value="P:purine nucleobase catabolic process"/>
    <property type="evidence" value="ECO:0007669"/>
    <property type="project" value="TreeGrafter"/>
</dbReference>
<dbReference type="GO" id="GO:0005737">
    <property type="term" value="C:cytoplasm"/>
    <property type="evidence" value="ECO:0007669"/>
    <property type="project" value="TreeGrafter"/>
</dbReference>
<dbReference type="Proteomes" id="UP001162131">
    <property type="component" value="Unassembled WGS sequence"/>
</dbReference>
<name>A0AAU9J579_9CILI</name>
<evidence type="ECO:0000259" key="1">
    <source>
        <dbReference type="Pfam" id="PF01979"/>
    </source>
</evidence>
<dbReference type="InterPro" id="IPR011059">
    <property type="entry name" value="Metal-dep_hydrolase_composite"/>
</dbReference>
<keyword evidence="3" id="KW-1185">Reference proteome</keyword>